<feature type="active site" description="Charge relay system" evidence="6">
    <location>
        <position position="153"/>
    </location>
</feature>
<comment type="subcellular location">
    <subcellularLocation>
        <location evidence="7">Cytoplasm</location>
    </subcellularLocation>
</comment>
<keyword evidence="9" id="KW-1185">Reference proteome</keyword>
<evidence type="ECO:0000256" key="5">
    <source>
        <dbReference type="ARBA" id="ARBA00022801"/>
    </source>
</evidence>
<evidence type="ECO:0000313" key="9">
    <source>
        <dbReference type="Proteomes" id="UP000308768"/>
    </source>
</evidence>
<comment type="similarity">
    <text evidence="1 7">Belongs to the esterase D family.</text>
</comment>
<reference evidence="8 9" key="1">
    <citation type="submission" date="2017-03" db="EMBL/GenBank/DDBJ databases">
        <title>Genomes of endolithic fungi from Antarctica.</title>
        <authorList>
            <person name="Coleine C."/>
            <person name="Masonjones S."/>
            <person name="Stajich J.E."/>
        </authorList>
    </citation>
    <scope>NUCLEOTIDE SEQUENCE [LARGE SCALE GENOMIC DNA]</scope>
    <source>
        <strain evidence="8 9">CCFEE 5187</strain>
    </source>
</reference>
<dbReference type="InterPro" id="IPR014186">
    <property type="entry name" value="S-formylglutathione_hydrol"/>
</dbReference>
<evidence type="ECO:0000256" key="1">
    <source>
        <dbReference type="ARBA" id="ARBA00005622"/>
    </source>
</evidence>
<feature type="active site" description="Charge relay system" evidence="6">
    <location>
        <position position="230"/>
    </location>
</feature>
<dbReference type="EC" id="3.1.2.12" evidence="2 7"/>
<dbReference type="GO" id="GO:0052689">
    <property type="term" value="F:carboxylic ester hydrolase activity"/>
    <property type="evidence" value="ECO:0007669"/>
    <property type="project" value="UniProtKB-KW"/>
</dbReference>
<comment type="caution">
    <text evidence="8">The sequence shown here is derived from an EMBL/GenBank/DDBJ whole genome shotgun (WGS) entry which is preliminary data.</text>
</comment>
<evidence type="ECO:0000256" key="7">
    <source>
        <dbReference type="RuleBase" id="RU363068"/>
    </source>
</evidence>
<evidence type="ECO:0000256" key="4">
    <source>
        <dbReference type="ARBA" id="ARBA00022487"/>
    </source>
</evidence>
<evidence type="ECO:0000256" key="2">
    <source>
        <dbReference type="ARBA" id="ARBA00012479"/>
    </source>
</evidence>
<organism evidence="8 9">
    <name type="scientific">Cryomyces minteri</name>
    <dbReference type="NCBI Taxonomy" id="331657"/>
    <lineage>
        <taxon>Eukaryota</taxon>
        <taxon>Fungi</taxon>
        <taxon>Dikarya</taxon>
        <taxon>Ascomycota</taxon>
        <taxon>Pezizomycotina</taxon>
        <taxon>Dothideomycetes</taxon>
        <taxon>Dothideomycetes incertae sedis</taxon>
        <taxon>Cryomyces</taxon>
    </lineage>
</organism>
<dbReference type="AlphaFoldDB" id="A0A4U0XFB4"/>
<dbReference type="OrthoDB" id="420518at2759"/>
<dbReference type="GO" id="GO:0005829">
    <property type="term" value="C:cytosol"/>
    <property type="evidence" value="ECO:0007669"/>
    <property type="project" value="TreeGrafter"/>
</dbReference>
<gene>
    <name evidence="8" type="ORF">B0A49_06466</name>
</gene>
<dbReference type="Pfam" id="PF00756">
    <property type="entry name" value="Esterase"/>
    <property type="match status" value="1"/>
</dbReference>
<evidence type="ECO:0000313" key="8">
    <source>
        <dbReference type="EMBL" id="TKA74258.1"/>
    </source>
</evidence>
<proteinExistence type="inferred from homology"/>
<dbReference type="Gene3D" id="3.40.50.1820">
    <property type="entry name" value="alpha/beta hydrolase"/>
    <property type="match status" value="1"/>
</dbReference>
<dbReference type="PANTHER" id="PTHR10061:SF0">
    <property type="entry name" value="S-FORMYLGLUTATHIONE HYDROLASE"/>
    <property type="match status" value="1"/>
</dbReference>
<dbReference type="Proteomes" id="UP000308768">
    <property type="component" value="Unassembled WGS sequence"/>
</dbReference>
<keyword evidence="4 7" id="KW-0719">Serine esterase</keyword>
<evidence type="ECO:0000256" key="3">
    <source>
        <dbReference type="ARBA" id="ARBA00016774"/>
    </source>
</evidence>
<dbReference type="PANTHER" id="PTHR10061">
    <property type="entry name" value="S-FORMYLGLUTATHIONE HYDROLASE"/>
    <property type="match status" value="1"/>
</dbReference>
<keyword evidence="7" id="KW-0963">Cytoplasm</keyword>
<evidence type="ECO:0000256" key="6">
    <source>
        <dbReference type="PIRSR" id="PIRSR614186-1"/>
    </source>
</evidence>
<dbReference type="GO" id="GO:0046294">
    <property type="term" value="P:formaldehyde catabolic process"/>
    <property type="evidence" value="ECO:0007669"/>
    <property type="project" value="InterPro"/>
</dbReference>
<dbReference type="InterPro" id="IPR029058">
    <property type="entry name" value="AB_hydrolase_fold"/>
</dbReference>
<dbReference type="InterPro" id="IPR000801">
    <property type="entry name" value="Esterase-like"/>
</dbReference>
<dbReference type="FunFam" id="3.40.50.1820:FF:000002">
    <property type="entry name" value="S-formylglutathione hydrolase"/>
    <property type="match status" value="1"/>
</dbReference>
<dbReference type="STRING" id="331657.A0A4U0XFB4"/>
<keyword evidence="5 7" id="KW-0378">Hydrolase</keyword>
<accession>A0A4U0XFB4</accession>
<sequence>MAFTTKATIASFGGKLLKLSHQAKSTNCEMGLNLYLPPQAASDSGKKVPVLFYLAGLTCTGDNGAEKGFFQHGASQKGMAIVYPDTSPRGLNIEGEDEAYDFGSGAGFYVNATKEPYSKGYNMYTYITEELPNALFSSFKQLDSSRMGITGHSMGGHGALTLFLKNPGMYKSVSAFAPIANPINCPWGQKAFKGYFGEDQQQKWKEHDASELVKQWKGPLDILIDVGTGDNFYKQGQLLPENFMKAAKESGNDKDIKLRMQPDYDHSYYFISSFAEDHIAHAAKHLLAYVPSPPQTPPAVSTVPRGEALPWQPAFRGPMGDEPGIPTKILPPPLPIARPLSVQSRQSAVAALLNTFAPRGGPVVVRLPISPPHDRLATPTTPCLPPVVDRGPPSVATYAACCTAGNDQFGAEAAGRLCADV</sequence>
<feature type="active site" description="Charge relay system" evidence="6">
    <location>
        <position position="266"/>
    </location>
</feature>
<comment type="function">
    <text evidence="7">Serine hydrolase involved in the detoxification of formaldehyde.</text>
</comment>
<dbReference type="SUPFAM" id="SSF53474">
    <property type="entry name" value="alpha/beta-Hydrolases"/>
    <property type="match status" value="1"/>
</dbReference>
<dbReference type="NCBIfam" id="TIGR02821">
    <property type="entry name" value="fghA_ester_D"/>
    <property type="match status" value="1"/>
</dbReference>
<protein>
    <recommendedName>
        <fullName evidence="3 7">S-formylglutathione hydrolase</fullName>
        <ecNumber evidence="2 7">3.1.2.12</ecNumber>
    </recommendedName>
</protein>
<dbReference type="GO" id="GO:0018738">
    <property type="term" value="F:S-formylglutathione hydrolase activity"/>
    <property type="evidence" value="ECO:0007669"/>
    <property type="project" value="UniProtKB-EC"/>
</dbReference>
<dbReference type="EMBL" id="NAJN01000373">
    <property type="protein sequence ID" value="TKA74258.1"/>
    <property type="molecule type" value="Genomic_DNA"/>
</dbReference>
<comment type="catalytic activity">
    <reaction evidence="7">
        <text>S-formylglutathione + H2O = formate + glutathione + H(+)</text>
        <dbReference type="Rhea" id="RHEA:14961"/>
        <dbReference type="ChEBI" id="CHEBI:15377"/>
        <dbReference type="ChEBI" id="CHEBI:15378"/>
        <dbReference type="ChEBI" id="CHEBI:15740"/>
        <dbReference type="ChEBI" id="CHEBI:57688"/>
        <dbReference type="ChEBI" id="CHEBI:57925"/>
        <dbReference type="EC" id="3.1.2.12"/>
    </reaction>
</comment>
<name>A0A4U0XFB4_9PEZI</name>